<reference evidence="4 5" key="1">
    <citation type="submission" date="2018-06" db="EMBL/GenBank/DDBJ databases">
        <authorList>
            <consortium name="Pathogen Informatics"/>
            <person name="Doyle S."/>
        </authorList>
    </citation>
    <scope>NUCLEOTIDE SEQUENCE [LARGE SCALE GENOMIC DNA]</scope>
    <source>
        <strain evidence="4 5">NCTC13149</strain>
    </source>
</reference>
<dbReference type="Pfam" id="PF00497">
    <property type="entry name" value="SBP_bac_3"/>
    <property type="match status" value="1"/>
</dbReference>
<dbReference type="AlphaFoldDB" id="A0A379C8K4"/>
<dbReference type="RefSeq" id="WP_019034122.1">
    <property type="nucleotide sequence ID" value="NZ_CAMUOS010000010.1"/>
</dbReference>
<organism evidence="4 5">
    <name type="scientific">Peptoniphilus lacrimalis</name>
    <dbReference type="NCBI Taxonomy" id="33031"/>
    <lineage>
        <taxon>Bacteria</taxon>
        <taxon>Bacillati</taxon>
        <taxon>Bacillota</taxon>
        <taxon>Tissierellia</taxon>
        <taxon>Tissierellales</taxon>
        <taxon>Peptoniphilaceae</taxon>
        <taxon>Peptoniphilus</taxon>
    </lineage>
</organism>
<dbReference type="STRING" id="1122949.GCA_000378725_00031"/>
<dbReference type="PROSITE" id="PS51257">
    <property type="entry name" value="PROKAR_LIPOPROTEIN"/>
    <property type="match status" value="1"/>
</dbReference>
<dbReference type="SUPFAM" id="SSF53850">
    <property type="entry name" value="Periplasmic binding protein-like II"/>
    <property type="match status" value="1"/>
</dbReference>
<evidence type="ECO:0000256" key="1">
    <source>
        <dbReference type="ARBA" id="ARBA00022729"/>
    </source>
</evidence>
<keyword evidence="1 2" id="KW-0732">Signal</keyword>
<protein>
    <submittedName>
        <fullName evidence="4">Arginine-binding extracellular protein ArtP</fullName>
    </submittedName>
</protein>
<feature type="domain" description="Solute-binding protein family 3/N-terminal" evidence="3">
    <location>
        <begin position="30"/>
        <end position="264"/>
    </location>
</feature>
<evidence type="ECO:0000259" key="3">
    <source>
        <dbReference type="SMART" id="SM00062"/>
    </source>
</evidence>
<name>A0A379C8K4_9FIRM</name>
<feature type="signal peptide" evidence="2">
    <location>
        <begin position="1"/>
        <end position="21"/>
    </location>
</feature>
<accession>A0A379C8K4</accession>
<evidence type="ECO:0000313" key="5">
    <source>
        <dbReference type="Proteomes" id="UP000255517"/>
    </source>
</evidence>
<dbReference type="InterPro" id="IPR001638">
    <property type="entry name" value="Solute-binding_3/MltF_N"/>
</dbReference>
<evidence type="ECO:0000256" key="2">
    <source>
        <dbReference type="SAM" id="SignalP"/>
    </source>
</evidence>
<proteinExistence type="predicted"/>
<dbReference type="Proteomes" id="UP000255517">
    <property type="component" value="Unassembled WGS sequence"/>
</dbReference>
<gene>
    <name evidence="4" type="primary">artP_2</name>
    <name evidence="4" type="ORF">NCTC13149_01788</name>
</gene>
<dbReference type="SMART" id="SM00062">
    <property type="entry name" value="PBPb"/>
    <property type="match status" value="1"/>
</dbReference>
<dbReference type="EMBL" id="UGSZ01000001">
    <property type="protein sequence ID" value="SUB57927.1"/>
    <property type="molecule type" value="Genomic_DNA"/>
</dbReference>
<feature type="chain" id="PRO_5039214945" evidence="2">
    <location>
        <begin position="22"/>
        <end position="274"/>
    </location>
</feature>
<evidence type="ECO:0000313" key="4">
    <source>
        <dbReference type="EMBL" id="SUB57927.1"/>
    </source>
</evidence>
<sequence>MRKILKLLVALSLVLTLVACGKDKKEDENVLKVGMECGYAPFNWTQLDDKNNGAQIDGANEYAGGYDVMMAQKVAQALGKKLVIVKTEWDGLPPALQAGKIDLIMAGMSPTPDRAKEVQFTEPYWQSQYVMIVKRGSKYENAKSLNDFKGAKISAQLNTVHYDIIDQIDGVIKEEAQSSFPELRVALQSGVIDGYVAEVPEAKSVESATKDLVSVNFPEGQGFTVKDNSNLVSAAVKIGNKELLDACNKVFSNISEDERQEIMNTAVKNQPANN</sequence>
<dbReference type="OrthoDB" id="9811552at2"/>
<dbReference type="PANTHER" id="PTHR35936:SF17">
    <property type="entry name" value="ARGININE-BINDING EXTRACELLULAR PROTEIN ARTP"/>
    <property type="match status" value="1"/>
</dbReference>
<dbReference type="PANTHER" id="PTHR35936">
    <property type="entry name" value="MEMBRANE-BOUND LYTIC MUREIN TRANSGLYCOSYLASE F"/>
    <property type="match status" value="1"/>
</dbReference>
<dbReference type="Gene3D" id="3.40.190.10">
    <property type="entry name" value="Periplasmic binding protein-like II"/>
    <property type="match status" value="2"/>
</dbReference>